<evidence type="ECO:0008006" key="3">
    <source>
        <dbReference type="Google" id="ProtNLM"/>
    </source>
</evidence>
<reference evidence="2" key="1">
    <citation type="submission" date="2020-01" db="EMBL/GenBank/DDBJ databases">
        <title>Insect and environment-associated Actinomycetes.</title>
        <authorList>
            <person name="Currrie C."/>
            <person name="Chevrette M."/>
            <person name="Carlson C."/>
            <person name="Stubbendieck R."/>
            <person name="Wendt-Pienkowski E."/>
        </authorList>
    </citation>
    <scope>NUCLEOTIDE SEQUENCE</scope>
    <source>
        <strain evidence="2">SID12501</strain>
    </source>
</reference>
<sequence>GHPWTDAELAVALDPRHTTTTAARQLGRSRAAVHRIRQRNPGWRDQAGG</sequence>
<feature type="non-terminal residue" evidence="2">
    <location>
        <position position="1"/>
    </location>
</feature>
<organism evidence="2">
    <name type="scientific">Streptomyces sp. SID12501</name>
    <dbReference type="NCBI Taxonomy" id="2706042"/>
    <lineage>
        <taxon>Bacteria</taxon>
        <taxon>Bacillati</taxon>
        <taxon>Actinomycetota</taxon>
        <taxon>Actinomycetes</taxon>
        <taxon>Kitasatosporales</taxon>
        <taxon>Streptomycetaceae</taxon>
        <taxon>Streptomyces</taxon>
    </lineage>
</organism>
<dbReference type="EMBL" id="JAAGLU010000791">
    <property type="protein sequence ID" value="NEC93397.1"/>
    <property type="molecule type" value="Genomic_DNA"/>
</dbReference>
<evidence type="ECO:0000313" key="2">
    <source>
        <dbReference type="EMBL" id="NEC93397.1"/>
    </source>
</evidence>
<dbReference type="AlphaFoldDB" id="A0A6B3C9E2"/>
<comment type="caution">
    <text evidence="2">The sequence shown here is derived from an EMBL/GenBank/DDBJ whole genome shotgun (WGS) entry which is preliminary data.</text>
</comment>
<name>A0A6B3C9E2_9ACTN</name>
<gene>
    <name evidence="2" type="ORF">G3I71_48485</name>
</gene>
<accession>A0A6B3C9E2</accession>
<proteinExistence type="predicted"/>
<evidence type="ECO:0000256" key="1">
    <source>
        <dbReference type="SAM" id="MobiDB-lite"/>
    </source>
</evidence>
<protein>
    <recommendedName>
        <fullName evidence="3">Helix-turn-helix domain-containing protein</fullName>
    </recommendedName>
</protein>
<feature type="region of interest" description="Disordered" evidence="1">
    <location>
        <begin position="18"/>
        <end position="49"/>
    </location>
</feature>